<dbReference type="InterPro" id="IPR000792">
    <property type="entry name" value="Tscrpt_reg_LuxR_C"/>
</dbReference>
<comment type="caution">
    <text evidence="5">The sequence shown here is derived from an EMBL/GenBank/DDBJ whole genome shotgun (WGS) entry which is preliminary data.</text>
</comment>
<feature type="domain" description="HTH luxR-type" evidence="4">
    <location>
        <begin position="172"/>
        <end position="237"/>
    </location>
</feature>
<keyword evidence="6" id="KW-1185">Reference proteome</keyword>
<keyword evidence="2" id="KW-0238">DNA-binding</keyword>
<dbReference type="Gene3D" id="3.30.450.80">
    <property type="entry name" value="Transcription factor LuxR-like, autoinducer-binding domain"/>
    <property type="match status" value="1"/>
</dbReference>
<dbReference type="PROSITE" id="PS50043">
    <property type="entry name" value="HTH_LUXR_2"/>
    <property type="match status" value="1"/>
</dbReference>
<sequence length="247" mass="26777">MRLADFIEAATVETEPDRLWACATAWLEDLGFDRVLHLQLGADLGADPGAQGGFCARTTLGAEFERYYVDQGLAGHDPFPTYCLSAHGPIETGADYLDDYAYLSAGEREVILAAREAGFRSGFSSVTRRDSAGVEAWNVGSRLGRWEVERIRRARQGEIRLGLLALRGRLGGGGQDCPLSPRERQCLELLADGLRTKAIAHELGIAPITVELHLRNARSKLGAATREQAVATFVARYGPPPTDPAKG</sequence>
<dbReference type="PANTHER" id="PTHR44688">
    <property type="entry name" value="DNA-BINDING TRANSCRIPTIONAL ACTIVATOR DEVR_DOSR"/>
    <property type="match status" value="1"/>
</dbReference>
<keyword evidence="1" id="KW-0805">Transcription regulation</keyword>
<evidence type="ECO:0000259" key="4">
    <source>
        <dbReference type="PROSITE" id="PS50043"/>
    </source>
</evidence>
<protein>
    <submittedName>
        <fullName evidence="5">LuxR C-terminal-related transcriptional regulator</fullName>
    </submittedName>
</protein>
<dbReference type="Pfam" id="PF03472">
    <property type="entry name" value="Autoind_bind"/>
    <property type="match status" value="1"/>
</dbReference>
<reference evidence="6" key="1">
    <citation type="journal article" date="2019" name="Int. J. Syst. Evol. Microbiol.">
        <title>The Global Catalogue of Microorganisms (GCM) 10K type strain sequencing project: providing services to taxonomists for standard genome sequencing and annotation.</title>
        <authorList>
            <consortium name="The Broad Institute Genomics Platform"/>
            <consortium name="The Broad Institute Genome Sequencing Center for Infectious Disease"/>
            <person name="Wu L."/>
            <person name="Ma J."/>
        </authorList>
    </citation>
    <scope>NUCLEOTIDE SEQUENCE [LARGE SCALE GENOMIC DNA]</scope>
    <source>
        <strain evidence="6">JCM 3369</strain>
    </source>
</reference>
<dbReference type="SMART" id="SM00421">
    <property type="entry name" value="HTH_LUXR"/>
    <property type="match status" value="1"/>
</dbReference>
<evidence type="ECO:0000313" key="6">
    <source>
        <dbReference type="Proteomes" id="UP001597327"/>
    </source>
</evidence>
<dbReference type="Gene3D" id="1.10.10.10">
    <property type="entry name" value="Winged helix-like DNA-binding domain superfamily/Winged helix DNA-binding domain"/>
    <property type="match status" value="1"/>
</dbReference>
<keyword evidence="3" id="KW-0804">Transcription</keyword>
<organism evidence="5 6">
    <name type="scientific">Roseibium aestuarii</name>
    <dbReference type="NCBI Taxonomy" id="2600299"/>
    <lineage>
        <taxon>Bacteria</taxon>
        <taxon>Pseudomonadati</taxon>
        <taxon>Pseudomonadota</taxon>
        <taxon>Alphaproteobacteria</taxon>
        <taxon>Hyphomicrobiales</taxon>
        <taxon>Stappiaceae</taxon>
        <taxon>Roseibium</taxon>
    </lineage>
</organism>
<dbReference type="InterPro" id="IPR036388">
    <property type="entry name" value="WH-like_DNA-bd_sf"/>
</dbReference>
<dbReference type="Proteomes" id="UP001597327">
    <property type="component" value="Unassembled WGS sequence"/>
</dbReference>
<evidence type="ECO:0000256" key="3">
    <source>
        <dbReference type="ARBA" id="ARBA00023163"/>
    </source>
</evidence>
<dbReference type="EMBL" id="JBHUFA010000001">
    <property type="protein sequence ID" value="MFD1694271.1"/>
    <property type="molecule type" value="Genomic_DNA"/>
</dbReference>
<gene>
    <name evidence="5" type="ORF">ACFSC7_02000</name>
</gene>
<evidence type="ECO:0000313" key="5">
    <source>
        <dbReference type="EMBL" id="MFD1694271.1"/>
    </source>
</evidence>
<dbReference type="RefSeq" id="WP_188318809.1">
    <property type="nucleotide sequence ID" value="NZ_JBHUFA010000001.1"/>
</dbReference>
<dbReference type="SUPFAM" id="SSF46894">
    <property type="entry name" value="C-terminal effector domain of the bipartite response regulators"/>
    <property type="match status" value="1"/>
</dbReference>
<dbReference type="SUPFAM" id="SSF75516">
    <property type="entry name" value="Pheromone-binding domain of LuxR-like quorum-sensing transcription factors"/>
    <property type="match status" value="1"/>
</dbReference>
<dbReference type="InterPro" id="IPR005143">
    <property type="entry name" value="TF_LuxR_autoind-bd_dom"/>
</dbReference>
<evidence type="ECO:0000256" key="1">
    <source>
        <dbReference type="ARBA" id="ARBA00023015"/>
    </source>
</evidence>
<proteinExistence type="predicted"/>
<dbReference type="Pfam" id="PF00196">
    <property type="entry name" value="GerE"/>
    <property type="match status" value="1"/>
</dbReference>
<dbReference type="InterPro" id="IPR036693">
    <property type="entry name" value="TF_LuxR_autoind-bd_dom_sf"/>
</dbReference>
<dbReference type="InterPro" id="IPR016032">
    <property type="entry name" value="Sig_transdc_resp-reg_C-effctor"/>
</dbReference>
<evidence type="ECO:0000256" key="2">
    <source>
        <dbReference type="ARBA" id="ARBA00023125"/>
    </source>
</evidence>
<dbReference type="CDD" id="cd06170">
    <property type="entry name" value="LuxR_C_like"/>
    <property type="match status" value="1"/>
</dbReference>
<accession>A0ABW4JRS2</accession>
<name>A0ABW4JRS2_9HYPH</name>
<dbReference type="PANTHER" id="PTHR44688:SF16">
    <property type="entry name" value="DNA-BINDING TRANSCRIPTIONAL ACTIVATOR DEVR_DOSR"/>
    <property type="match status" value="1"/>
</dbReference>
<dbReference type="PROSITE" id="PS00622">
    <property type="entry name" value="HTH_LUXR_1"/>
    <property type="match status" value="1"/>
</dbReference>
<dbReference type="PRINTS" id="PR00038">
    <property type="entry name" value="HTHLUXR"/>
</dbReference>